<evidence type="ECO:0000313" key="3">
    <source>
        <dbReference type="EMBL" id="QPC80842.1"/>
    </source>
</evidence>
<gene>
    <name evidence="3" type="ORF">G4Y79_14110</name>
</gene>
<dbReference type="SUPFAM" id="SSF52821">
    <property type="entry name" value="Rhodanese/Cell cycle control phosphatase"/>
    <property type="match status" value="1"/>
</dbReference>
<dbReference type="SMART" id="SM00450">
    <property type="entry name" value="RHOD"/>
    <property type="match status" value="1"/>
</dbReference>
<feature type="domain" description="Rhodanese" evidence="2">
    <location>
        <begin position="82"/>
        <end position="146"/>
    </location>
</feature>
<dbReference type="Gene3D" id="3.40.250.10">
    <property type="entry name" value="Rhodanese-like domain"/>
    <property type="match status" value="1"/>
</dbReference>
<dbReference type="PANTHER" id="PTHR44086">
    <property type="entry name" value="THIOSULFATE SULFURTRANSFERASE RDL2, MITOCHONDRIAL-RELATED"/>
    <property type="match status" value="1"/>
</dbReference>
<evidence type="ECO:0000313" key="4">
    <source>
        <dbReference type="Proteomes" id="UP000594468"/>
    </source>
</evidence>
<dbReference type="PANTHER" id="PTHR44086:SF13">
    <property type="entry name" value="THIOSULFATE SULFURTRANSFERASE PSPE"/>
    <property type="match status" value="1"/>
</dbReference>
<organism evidence="3 4">
    <name type="scientific">Phototrophicus methaneseepsis</name>
    <dbReference type="NCBI Taxonomy" id="2710758"/>
    <lineage>
        <taxon>Bacteria</taxon>
        <taxon>Bacillati</taxon>
        <taxon>Chloroflexota</taxon>
        <taxon>Candidatus Thermofontia</taxon>
        <taxon>Phototrophicales</taxon>
        <taxon>Phototrophicaceae</taxon>
        <taxon>Phototrophicus</taxon>
    </lineage>
</organism>
<dbReference type="AlphaFoldDB" id="A0A7S8E5P3"/>
<keyword evidence="4" id="KW-1185">Reference proteome</keyword>
<feature type="signal peptide" evidence="1">
    <location>
        <begin position="1"/>
        <end position="18"/>
    </location>
</feature>
<feature type="chain" id="PRO_5032802285" evidence="1">
    <location>
        <begin position="19"/>
        <end position="148"/>
    </location>
</feature>
<dbReference type="PROSITE" id="PS50206">
    <property type="entry name" value="RHODANESE_3"/>
    <property type="match status" value="1"/>
</dbReference>
<dbReference type="EMBL" id="CP062983">
    <property type="protein sequence ID" value="QPC80842.1"/>
    <property type="molecule type" value="Genomic_DNA"/>
</dbReference>
<reference evidence="3 4" key="1">
    <citation type="submission" date="2020-02" db="EMBL/GenBank/DDBJ databases">
        <authorList>
            <person name="Zheng R.K."/>
            <person name="Sun C.M."/>
        </authorList>
    </citation>
    <scope>NUCLEOTIDE SEQUENCE [LARGE SCALE GENOMIC DNA]</scope>
    <source>
        <strain evidence="4">rifampicinis</strain>
    </source>
</reference>
<proteinExistence type="predicted"/>
<dbReference type="InterPro" id="IPR036873">
    <property type="entry name" value="Rhodanese-like_dom_sf"/>
</dbReference>
<dbReference type="Pfam" id="PF00581">
    <property type="entry name" value="Rhodanese"/>
    <property type="match status" value="1"/>
</dbReference>
<evidence type="ECO:0000259" key="2">
    <source>
        <dbReference type="PROSITE" id="PS50206"/>
    </source>
</evidence>
<accession>A0A7S8E5P3</accession>
<dbReference type="KEGG" id="pmet:G4Y79_14110"/>
<dbReference type="GO" id="GO:0004792">
    <property type="term" value="F:thiosulfate-cyanide sulfurtransferase activity"/>
    <property type="evidence" value="ECO:0007669"/>
    <property type="project" value="TreeGrafter"/>
</dbReference>
<dbReference type="Proteomes" id="UP000594468">
    <property type="component" value="Chromosome"/>
</dbReference>
<sequence length="148" mass="15815">MRIAGMVLAAGIMIFISACTPTNNESTPTASPDTEPGTETTATYHTMSIDELANIVSDDDQAYTIVNVHIPYQGEIEGTDANIAFNDIEALTEALPDKNAPIVLYCSSGNMSEQAAQDLVKLGYTQVYDVPGGMYAWQSSGRSLVNSQ</sequence>
<dbReference type="CDD" id="cd00158">
    <property type="entry name" value="RHOD"/>
    <property type="match status" value="1"/>
</dbReference>
<keyword evidence="1" id="KW-0732">Signal</keyword>
<dbReference type="RefSeq" id="WP_195168917.1">
    <property type="nucleotide sequence ID" value="NZ_CP062983.1"/>
</dbReference>
<evidence type="ECO:0000256" key="1">
    <source>
        <dbReference type="SAM" id="SignalP"/>
    </source>
</evidence>
<protein>
    <submittedName>
        <fullName evidence="3">Rhodanese-like domain-containing protein</fullName>
    </submittedName>
</protein>
<dbReference type="InterPro" id="IPR001763">
    <property type="entry name" value="Rhodanese-like_dom"/>
</dbReference>
<name>A0A7S8E5P3_9CHLR</name>
<dbReference type="PROSITE" id="PS51257">
    <property type="entry name" value="PROKAR_LIPOPROTEIN"/>
    <property type="match status" value="1"/>
</dbReference>